<evidence type="ECO:0000313" key="3">
    <source>
        <dbReference type="EMBL" id="MFC6592150.1"/>
    </source>
</evidence>
<feature type="region of interest" description="Disordered" evidence="1">
    <location>
        <begin position="1"/>
        <end position="38"/>
    </location>
</feature>
<dbReference type="Gene3D" id="3.40.50.150">
    <property type="entry name" value="Vaccinia Virus protein VP39"/>
    <property type="match status" value="1"/>
</dbReference>
<name>A0ABW1YEY7_9DEIO</name>
<organism evidence="3 4">
    <name type="scientific">Deinococcus lacus</name>
    <dbReference type="NCBI Taxonomy" id="392561"/>
    <lineage>
        <taxon>Bacteria</taxon>
        <taxon>Thermotogati</taxon>
        <taxon>Deinococcota</taxon>
        <taxon>Deinococci</taxon>
        <taxon>Deinococcales</taxon>
        <taxon>Deinococcaceae</taxon>
        <taxon>Deinococcus</taxon>
    </lineage>
</organism>
<keyword evidence="3" id="KW-0808">Transferase</keyword>
<dbReference type="PANTHER" id="PTHR14911">
    <property type="entry name" value="THUMP DOMAIN-CONTAINING"/>
    <property type="match status" value="1"/>
</dbReference>
<dbReference type="GO" id="GO:0032259">
    <property type="term" value="P:methylation"/>
    <property type="evidence" value="ECO:0007669"/>
    <property type="project" value="UniProtKB-KW"/>
</dbReference>
<feature type="domain" description="Ribosomal RNA large subunit methyltransferase K/L-like methyltransferase" evidence="2">
    <location>
        <begin position="194"/>
        <end position="363"/>
    </location>
</feature>
<dbReference type="CDD" id="cd02440">
    <property type="entry name" value="AdoMet_MTases"/>
    <property type="match status" value="1"/>
</dbReference>
<proteinExistence type="predicted"/>
<dbReference type="InterPro" id="IPR029063">
    <property type="entry name" value="SAM-dependent_MTases_sf"/>
</dbReference>
<dbReference type="RefSeq" id="WP_380083162.1">
    <property type="nucleotide sequence ID" value="NZ_JBHSWD010000001.1"/>
</dbReference>
<evidence type="ECO:0000256" key="1">
    <source>
        <dbReference type="SAM" id="MobiDB-lite"/>
    </source>
</evidence>
<keyword evidence="4" id="KW-1185">Reference proteome</keyword>
<accession>A0ABW1YEY7</accession>
<sequence>MPRPKTARPKSAGTRTRPAHPAKVPQAPQRGRPGPVRFKHDTRAHEYELEVLPGLEDVAAAELAAVPQARDIRGLRFWYPGSPERLLRLRSVAAVYRLRRWDVPRPRGLLGHQQFEELAEFVRAVQQAGGHTSFRISAAGRESDVLQRLTQDLSAALGLPYSEEGELVLRLRPAADGTGWEVLARLTPRPLSVREWRVCNRAGGLNASVAHALHRLAGVRAEDRIFNPMCGSGTLLVERALMGPYEAMVGVDTDPDAVACARANLAAARRDVEVAQVDALHTGLPDRSFDLIMADLPWGDAVGDHASNAELYPAFLHEMYRLCSRSGRLVVLTHELRLFERALAESRWEGYELLQVYSGGHHPKAYLLRRG</sequence>
<comment type="caution">
    <text evidence="3">The sequence shown here is derived from an EMBL/GenBank/DDBJ whole genome shotgun (WGS) entry which is preliminary data.</text>
</comment>
<dbReference type="SUPFAM" id="SSF53335">
    <property type="entry name" value="S-adenosyl-L-methionine-dependent methyltransferases"/>
    <property type="match status" value="1"/>
</dbReference>
<evidence type="ECO:0000313" key="4">
    <source>
        <dbReference type="Proteomes" id="UP001596297"/>
    </source>
</evidence>
<keyword evidence="3" id="KW-0489">Methyltransferase</keyword>
<dbReference type="EMBL" id="JBHSWD010000001">
    <property type="protein sequence ID" value="MFC6592150.1"/>
    <property type="molecule type" value="Genomic_DNA"/>
</dbReference>
<reference evidence="4" key="1">
    <citation type="journal article" date="2019" name="Int. J. Syst. Evol. Microbiol.">
        <title>The Global Catalogue of Microorganisms (GCM) 10K type strain sequencing project: providing services to taxonomists for standard genome sequencing and annotation.</title>
        <authorList>
            <consortium name="The Broad Institute Genomics Platform"/>
            <consortium name="The Broad Institute Genome Sequencing Center for Infectious Disease"/>
            <person name="Wu L."/>
            <person name="Ma J."/>
        </authorList>
    </citation>
    <scope>NUCLEOTIDE SEQUENCE [LARGE SCALE GENOMIC DNA]</scope>
    <source>
        <strain evidence="4">CGMCC 1.15772</strain>
    </source>
</reference>
<dbReference type="Proteomes" id="UP001596297">
    <property type="component" value="Unassembled WGS sequence"/>
</dbReference>
<dbReference type="GO" id="GO:0008168">
    <property type="term" value="F:methyltransferase activity"/>
    <property type="evidence" value="ECO:0007669"/>
    <property type="project" value="UniProtKB-KW"/>
</dbReference>
<dbReference type="InterPro" id="IPR000241">
    <property type="entry name" value="RlmKL-like_Mtase"/>
</dbReference>
<dbReference type="Pfam" id="PF01170">
    <property type="entry name" value="UPF0020"/>
    <property type="match status" value="1"/>
</dbReference>
<evidence type="ECO:0000259" key="2">
    <source>
        <dbReference type="Pfam" id="PF01170"/>
    </source>
</evidence>
<protein>
    <submittedName>
        <fullName evidence="3">Methyltransferase domain-containing protein</fullName>
    </submittedName>
</protein>
<gene>
    <name evidence="3" type="ORF">ACFP81_09140</name>
</gene>
<dbReference type="PANTHER" id="PTHR14911:SF13">
    <property type="entry name" value="TRNA (GUANINE(6)-N2)-METHYLTRANSFERASE THUMP3"/>
    <property type="match status" value="1"/>
</dbReference>